<evidence type="ECO:0000313" key="12">
    <source>
        <dbReference type="Proteomes" id="UP000007383"/>
    </source>
</evidence>
<dbReference type="AlphaFoldDB" id="H9UHC7"/>
<dbReference type="EMBL" id="CP003282">
    <property type="protein sequence ID" value="AFG36920.1"/>
    <property type="molecule type" value="Genomic_DNA"/>
</dbReference>
<dbReference type="GO" id="GO:0009231">
    <property type="term" value="P:riboflavin biosynthetic process"/>
    <property type="evidence" value="ECO:0007669"/>
    <property type="project" value="UniProtKB-UniRule"/>
</dbReference>
<dbReference type="Proteomes" id="UP000007383">
    <property type="component" value="Chromosome"/>
</dbReference>
<keyword evidence="3 9" id="KW-0479">Metal-binding</keyword>
<feature type="binding site" evidence="9">
    <location>
        <position position="191"/>
    </location>
    <ligand>
        <name>GTP</name>
        <dbReference type="ChEBI" id="CHEBI:37565"/>
    </ligand>
</feature>
<keyword evidence="2 9" id="KW-0686">Riboflavin biosynthesis</keyword>
<feature type="binding site" evidence="9">
    <location>
        <begin position="134"/>
        <end position="136"/>
    </location>
    <ligand>
        <name>GTP</name>
        <dbReference type="ChEBI" id="CHEBI:37565"/>
    </ligand>
</feature>
<dbReference type="FunFam" id="3.40.50.10990:FF:000002">
    <property type="entry name" value="GTP cyclohydrolase-2"/>
    <property type="match status" value="1"/>
</dbReference>
<dbReference type="STRING" id="889378.Spiaf_0827"/>
<dbReference type="eggNOG" id="COG0807">
    <property type="taxonomic scope" value="Bacteria"/>
</dbReference>
<evidence type="ECO:0000256" key="1">
    <source>
        <dbReference type="ARBA" id="ARBA00004853"/>
    </source>
</evidence>
<feature type="binding site" evidence="9">
    <location>
        <position position="196"/>
    </location>
    <ligand>
        <name>GTP</name>
        <dbReference type="ChEBI" id="CHEBI:37565"/>
    </ligand>
</feature>
<comment type="cofactor">
    <cofactor evidence="9">
        <name>Zn(2+)</name>
        <dbReference type="ChEBI" id="CHEBI:29105"/>
    </cofactor>
    <text evidence="9">Binds 1 zinc ion per subunit.</text>
</comment>
<evidence type="ECO:0000256" key="6">
    <source>
        <dbReference type="ARBA" id="ARBA00022833"/>
    </source>
</evidence>
<feature type="domain" description="GTP cyclohydrolase II" evidence="10">
    <location>
        <begin position="49"/>
        <end position="212"/>
    </location>
</feature>
<proteinExistence type="inferred from homology"/>
<comment type="pathway">
    <text evidence="1 9">Cofactor biosynthesis; riboflavin biosynthesis; 5-amino-6-(D-ribitylamino)uracil from GTP: step 1/4.</text>
</comment>
<dbReference type="PANTHER" id="PTHR21327">
    <property type="entry name" value="GTP CYCLOHYDROLASE II-RELATED"/>
    <property type="match status" value="1"/>
</dbReference>
<evidence type="ECO:0000313" key="11">
    <source>
        <dbReference type="EMBL" id="AFG36920.1"/>
    </source>
</evidence>
<dbReference type="GO" id="GO:0008686">
    <property type="term" value="F:3,4-dihydroxy-2-butanone-4-phosphate synthase activity"/>
    <property type="evidence" value="ECO:0007669"/>
    <property type="project" value="TreeGrafter"/>
</dbReference>
<dbReference type="NCBIfam" id="TIGR00505">
    <property type="entry name" value="ribA"/>
    <property type="match status" value="1"/>
</dbReference>
<gene>
    <name evidence="9" type="primary">ribA</name>
    <name evidence="11" type="ordered locus">Spiaf_0827</name>
</gene>
<evidence type="ECO:0000256" key="8">
    <source>
        <dbReference type="ARBA" id="ARBA00049295"/>
    </source>
</evidence>
<keyword evidence="12" id="KW-1185">Reference proteome</keyword>
<dbReference type="InterPro" id="IPR032677">
    <property type="entry name" value="GTP_cyclohydro_II"/>
</dbReference>
<dbReference type="KEGG" id="sfc:Spiaf_0827"/>
<evidence type="ECO:0000256" key="5">
    <source>
        <dbReference type="ARBA" id="ARBA00022801"/>
    </source>
</evidence>
<keyword evidence="7 9" id="KW-0342">GTP-binding</keyword>
<feature type="binding site" evidence="9">
    <location>
        <position position="109"/>
    </location>
    <ligand>
        <name>Zn(2+)</name>
        <dbReference type="ChEBI" id="CHEBI:29105"/>
        <note>catalytic</note>
    </ligand>
</feature>
<evidence type="ECO:0000256" key="7">
    <source>
        <dbReference type="ARBA" id="ARBA00023134"/>
    </source>
</evidence>
<dbReference type="EC" id="3.5.4.25" evidence="9"/>
<feature type="active site" description="Nucleophile" evidence="9">
    <location>
        <position position="170"/>
    </location>
</feature>
<organism evidence="11 12">
    <name type="scientific">Spirochaeta africana (strain ATCC 700263 / DSM 8902 / Z-7692)</name>
    <dbReference type="NCBI Taxonomy" id="889378"/>
    <lineage>
        <taxon>Bacteria</taxon>
        <taxon>Pseudomonadati</taxon>
        <taxon>Spirochaetota</taxon>
        <taxon>Spirochaetia</taxon>
        <taxon>Spirochaetales</taxon>
        <taxon>Spirochaetaceae</taxon>
        <taxon>Spirochaeta</taxon>
    </lineage>
</organism>
<dbReference type="UniPathway" id="UPA00275">
    <property type="reaction ID" value="UER00400"/>
</dbReference>
<sequence>MAGYREGYHCTLGGLTCAVSPGMLSYPTDRSRFLIPMTERTDKEIELTASADFPTRFGHFTLYGFMDHRNNKEHTAVVKGSVEGAEDCPVRVHSECHTGDIWGSLRCDCREQLEASLEYMAGQARGVVLYLKQEGRGIGLLNKIKAYHLQDQGMDTIQANLHLGFPAEARDYWVAAEMLQLLQIRSIALLTNNPDKITKLEEEGVMITRRIPLVIPSNPHNEFYLETKRDHMGHLY</sequence>
<dbReference type="InterPro" id="IPR000926">
    <property type="entry name" value="RibA"/>
</dbReference>
<dbReference type="SUPFAM" id="SSF142695">
    <property type="entry name" value="RibA-like"/>
    <property type="match status" value="1"/>
</dbReference>
<dbReference type="GO" id="GO:0003935">
    <property type="term" value="F:GTP cyclohydrolase II activity"/>
    <property type="evidence" value="ECO:0007669"/>
    <property type="project" value="UniProtKB-UniRule"/>
</dbReference>
<dbReference type="PANTHER" id="PTHR21327:SF18">
    <property type="entry name" value="3,4-DIHYDROXY-2-BUTANONE 4-PHOSPHATE SYNTHASE"/>
    <property type="match status" value="1"/>
</dbReference>
<dbReference type="HOGENOM" id="CLU_020273_2_1_12"/>
<feature type="binding site" evidence="9">
    <location>
        <position position="156"/>
    </location>
    <ligand>
        <name>GTP</name>
        <dbReference type="ChEBI" id="CHEBI:37565"/>
    </ligand>
</feature>
<comment type="catalytic activity">
    <reaction evidence="8 9">
        <text>GTP + 4 H2O = 2,5-diamino-6-hydroxy-4-(5-phosphoribosylamino)-pyrimidine + formate + 2 phosphate + 3 H(+)</text>
        <dbReference type="Rhea" id="RHEA:23704"/>
        <dbReference type="ChEBI" id="CHEBI:15377"/>
        <dbReference type="ChEBI" id="CHEBI:15378"/>
        <dbReference type="ChEBI" id="CHEBI:15740"/>
        <dbReference type="ChEBI" id="CHEBI:37565"/>
        <dbReference type="ChEBI" id="CHEBI:43474"/>
        <dbReference type="ChEBI" id="CHEBI:58614"/>
        <dbReference type="EC" id="3.5.4.25"/>
    </reaction>
</comment>
<keyword evidence="5 9" id="KW-0378">Hydrolase</keyword>
<evidence type="ECO:0000259" key="10">
    <source>
        <dbReference type="Pfam" id="PF00925"/>
    </source>
</evidence>
<evidence type="ECO:0000256" key="2">
    <source>
        <dbReference type="ARBA" id="ARBA00022619"/>
    </source>
</evidence>
<evidence type="ECO:0000256" key="4">
    <source>
        <dbReference type="ARBA" id="ARBA00022741"/>
    </source>
</evidence>
<dbReference type="PATRIC" id="fig|889378.3.peg.830"/>
<keyword evidence="4 9" id="KW-0547">Nucleotide-binding</keyword>
<accession>H9UHC7</accession>
<evidence type="ECO:0000256" key="3">
    <source>
        <dbReference type="ARBA" id="ARBA00022723"/>
    </source>
</evidence>
<feature type="binding site" evidence="9">
    <location>
        <position position="107"/>
    </location>
    <ligand>
        <name>Zn(2+)</name>
        <dbReference type="ChEBI" id="CHEBI:29105"/>
        <note>catalytic</note>
    </ligand>
</feature>
<dbReference type="NCBIfam" id="NF001591">
    <property type="entry name" value="PRK00393.1"/>
    <property type="match status" value="1"/>
</dbReference>
<comment type="caution">
    <text evidence="9">Lacks conserved residue(s) required for the propagation of feature annotation.</text>
</comment>
<evidence type="ECO:0000256" key="9">
    <source>
        <dbReference type="HAMAP-Rule" id="MF_00179"/>
    </source>
</evidence>
<dbReference type="Gene3D" id="3.40.50.10990">
    <property type="entry name" value="GTP cyclohydrolase II"/>
    <property type="match status" value="1"/>
</dbReference>
<name>H9UHC7_SPIAZ</name>
<dbReference type="HAMAP" id="MF_00179">
    <property type="entry name" value="RibA"/>
    <property type="match status" value="1"/>
</dbReference>
<dbReference type="InterPro" id="IPR036144">
    <property type="entry name" value="RibA-like_sf"/>
</dbReference>
<protein>
    <recommendedName>
        <fullName evidence="9">GTP cyclohydrolase-2</fullName>
        <ecNumber evidence="9">3.5.4.25</ecNumber>
    </recommendedName>
    <alternativeName>
        <fullName evidence="9">GTP cyclohydrolase II</fullName>
    </alternativeName>
</protein>
<comment type="similarity">
    <text evidence="9">Belongs to the GTP cyclohydrolase II family.</text>
</comment>
<feature type="binding site" evidence="9">
    <location>
        <begin position="91"/>
        <end position="95"/>
    </location>
    <ligand>
        <name>GTP</name>
        <dbReference type="ChEBI" id="CHEBI:37565"/>
    </ligand>
</feature>
<keyword evidence="6 9" id="KW-0862">Zinc</keyword>
<dbReference type="CDD" id="cd00641">
    <property type="entry name" value="GTP_cyclohydro2"/>
    <property type="match status" value="1"/>
</dbReference>
<dbReference type="GO" id="GO:0005829">
    <property type="term" value="C:cytosol"/>
    <property type="evidence" value="ECO:0007669"/>
    <property type="project" value="TreeGrafter"/>
</dbReference>
<dbReference type="Pfam" id="PF00925">
    <property type="entry name" value="GTP_cyclohydro2"/>
    <property type="match status" value="1"/>
</dbReference>
<dbReference type="GO" id="GO:0005525">
    <property type="term" value="F:GTP binding"/>
    <property type="evidence" value="ECO:0007669"/>
    <property type="project" value="UniProtKB-KW"/>
</dbReference>
<dbReference type="GO" id="GO:0008270">
    <property type="term" value="F:zinc ion binding"/>
    <property type="evidence" value="ECO:0007669"/>
    <property type="project" value="UniProtKB-UniRule"/>
</dbReference>
<feature type="binding site" evidence="9">
    <location>
        <position position="96"/>
    </location>
    <ligand>
        <name>Zn(2+)</name>
        <dbReference type="ChEBI" id="CHEBI:29105"/>
        <note>catalytic</note>
    </ligand>
</feature>
<comment type="function">
    <text evidence="9">Catalyzes the conversion of GTP to 2,5-diamino-6-ribosylamino-4(3H)-pyrimidinone 5'-phosphate (DARP), formate and pyrophosphate.</text>
</comment>
<feature type="binding site" evidence="9">
    <location>
        <position position="112"/>
    </location>
    <ligand>
        <name>GTP</name>
        <dbReference type="ChEBI" id="CHEBI:37565"/>
    </ligand>
</feature>
<reference evidence="12" key="1">
    <citation type="journal article" date="2013" name="Stand. Genomic Sci.">
        <title>Complete genome sequence of the halophilic bacterium Spirochaeta africana type strain (Z-7692(T)) from the alkaline Lake Magadi in the East African Rift.</title>
        <authorList>
            <person name="Liolos K."/>
            <person name="Abt B."/>
            <person name="Scheuner C."/>
            <person name="Teshima H."/>
            <person name="Held B."/>
            <person name="Lapidus A."/>
            <person name="Nolan M."/>
            <person name="Lucas S."/>
            <person name="Deshpande S."/>
            <person name="Cheng J.F."/>
            <person name="Tapia R."/>
            <person name="Goodwin L.A."/>
            <person name="Pitluck S."/>
            <person name="Pagani I."/>
            <person name="Ivanova N."/>
            <person name="Mavromatis K."/>
            <person name="Mikhailova N."/>
            <person name="Huntemann M."/>
            <person name="Pati A."/>
            <person name="Chen A."/>
            <person name="Palaniappan K."/>
            <person name="Land M."/>
            <person name="Rohde M."/>
            <person name="Tindall B.J."/>
            <person name="Detter J.C."/>
            <person name="Goker M."/>
            <person name="Bristow J."/>
            <person name="Eisen J.A."/>
            <person name="Markowitz V."/>
            <person name="Hugenholtz P."/>
            <person name="Woyke T."/>
            <person name="Klenk H.P."/>
            <person name="Kyrpides N.C."/>
        </authorList>
    </citation>
    <scope>NUCLEOTIDE SEQUENCE</scope>
    <source>
        <strain evidence="12">ATCC 700263 / DSM 8902 / Z-7692</strain>
    </source>
</reference>